<sequence>MVMFLVAGFTELCAEVFSMALSHAGMSTDKDAYAGHDGDAAAVAGEELVKFVIETALMKFVASSPADDVLGAAVKRAIVTSDVADAPPKASSPNSTAAVHAELRGMATAYVEQIVAVAVSAADDAAVAAVGVAITLADAIIKDAIDDDAAAAADGVVITFVDAIMEDAMVEPEEAWVVVDSNATIRNV</sequence>
<evidence type="ECO:0000313" key="2">
    <source>
        <dbReference type="EMBL" id="CAE2277484.1"/>
    </source>
</evidence>
<organism evidence="2">
    <name type="scientific">Prymnesium polylepis</name>
    <dbReference type="NCBI Taxonomy" id="72548"/>
    <lineage>
        <taxon>Eukaryota</taxon>
        <taxon>Haptista</taxon>
        <taxon>Haptophyta</taxon>
        <taxon>Prymnesiophyceae</taxon>
        <taxon>Prymnesiales</taxon>
        <taxon>Prymnesiaceae</taxon>
        <taxon>Prymnesium</taxon>
    </lineage>
</organism>
<keyword evidence="1" id="KW-0732">Signal</keyword>
<evidence type="ECO:0000256" key="1">
    <source>
        <dbReference type="SAM" id="SignalP"/>
    </source>
</evidence>
<reference evidence="2" key="1">
    <citation type="submission" date="2021-01" db="EMBL/GenBank/DDBJ databases">
        <authorList>
            <person name="Corre E."/>
            <person name="Pelletier E."/>
            <person name="Niang G."/>
            <person name="Scheremetjew M."/>
            <person name="Finn R."/>
            <person name="Kale V."/>
            <person name="Holt S."/>
            <person name="Cochrane G."/>
            <person name="Meng A."/>
            <person name="Brown T."/>
            <person name="Cohen L."/>
        </authorList>
    </citation>
    <scope>NUCLEOTIDE SEQUENCE</scope>
    <source>
        <strain evidence="2">UIO037</strain>
    </source>
</reference>
<gene>
    <name evidence="2" type="ORF">CPOL0286_LOCUS18062</name>
</gene>
<dbReference type="AlphaFoldDB" id="A0A7S4NBV4"/>
<name>A0A7S4NBV4_9EUKA</name>
<feature type="chain" id="PRO_5030843043" evidence="1">
    <location>
        <begin position="19"/>
        <end position="188"/>
    </location>
</feature>
<feature type="signal peptide" evidence="1">
    <location>
        <begin position="1"/>
        <end position="18"/>
    </location>
</feature>
<protein>
    <submittedName>
        <fullName evidence="2">Uncharacterized protein</fullName>
    </submittedName>
</protein>
<proteinExistence type="predicted"/>
<accession>A0A7S4NBV4</accession>
<dbReference type="EMBL" id="HBKO01039522">
    <property type="protein sequence ID" value="CAE2277484.1"/>
    <property type="molecule type" value="Transcribed_RNA"/>
</dbReference>